<reference evidence="2 3" key="1">
    <citation type="submission" date="2019-03" db="EMBL/GenBank/DDBJ databases">
        <title>An improved genome assembly of the fluke Schistosoma japonicum.</title>
        <authorList>
            <person name="Hu W."/>
            <person name="Luo F."/>
            <person name="Yin M."/>
            <person name="Mo X."/>
            <person name="Sun C."/>
            <person name="Wu Q."/>
            <person name="Zhu B."/>
            <person name="Xiang M."/>
            <person name="Wang J."/>
            <person name="Wang Y."/>
            <person name="Zhang T."/>
            <person name="Xu B."/>
            <person name="Zheng H."/>
            <person name="Feng Z."/>
        </authorList>
    </citation>
    <scope>NUCLEOTIDE SEQUENCE [LARGE SCALE GENOMIC DNA]</scope>
    <source>
        <strain evidence="2">HuSjv2</strain>
        <tissue evidence="2">Worms</tissue>
    </source>
</reference>
<name>A0A4Z2CM48_SCHJA</name>
<gene>
    <name evidence="2" type="ORF">EWB00_009330</name>
</gene>
<evidence type="ECO:0000313" key="2">
    <source>
        <dbReference type="EMBL" id="TNN05337.1"/>
    </source>
</evidence>
<dbReference type="AlphaFoldDB" id="A0A4Z2CM48"/>
<comment type="caution">
    <text evidence="2">The sequence shown here is derived from an EMBL/GenBank/DDBJ whole genome shotgun (WGS) entry which is preliminary data.</text>
</comment>
<sequence length="99" mass="11198">MNLTNAYFLLLVIIISVISMNISDSLVVSTTNSLSRVKLFGPVRPRKMPKTRYNTDMPEIRQGFWSVVVRMLSSLISSYFSACKLTSLIQIIVQNLSCH</sequence>
<keyword evidence="1" id="KW-0812">Transmembrane</keyword>
<dbReference type="Proteomes" id="UP000311919">
    <property type="component" value="Unassembled WGS sequence"/>
</dbReference>
<organism evidence="2 3">
    <name type="scientific">Schistosoma japonicum</name>
    <name type="common">Blood fluke</name>
    <dbReference type="NCBI Taxonomy" id="6182"/>
    <lineage>
        <taxon>Eukaryota</taxon>
        <taxon>Metazoa</taxon>
        <taxon>Spiralia</taxon>
        <taxon>Lophotrochozoa</taxon>
        <taxon>Platyhelminthes</taxon>
        <taxon>Trematoda</taxon>
        <taxon>Digenea</taxon>
        <taxon>Strigeidida</taxon>
        <taxon>Schistosomatoidea</taxon>
        <taxon>Schistosomatidae</taxon>
        <taxon>Schistosoma</taxon>
    </lineage>
</organism>
<feature type="transmembrane region" description="Helical" evidence="1">
    <location>
        <begin position="6"/>
        <end position="28"/>
    </location>
</feature>
<proteinExistence type="predicted"/>
<evidence type="ECO:0000313" key="3">
    <source>
        <dbReference type="Proteomes" id="UP000311919"/>
    </source>
</evidence>
<keyword evidence="1" id="KW-1133">Transmembrane helix</keyword>
<evidence type="ECO:0000256" key="1">
    <source>
        <dbReference type="SAM" id="Phobius"/>
    </source>
</evidence>
<keyword evidence="3" id="KW-1185">Reference proteome</keyword>
<dbReference type="EMBL" id="SKCS01000544">
    <property type="protein sequence ID" value="TNN05337.1"/>
    <property type="molecule type" value="Genomic_DNA"/>
</dbReference>
<accession>A0A4Z2CM48</accession>
<keyword evidence="1" id="KW-0472">Membrane</keyword>
<protein>
    <submittedName>
        <fullName evidence="2">Uncharacterized protein</fullName>
    </submittedName>
</protein>